<gene>
    <name evidence="2" type="ORF">G2W53_037066</name>
</gene>
<name>A0A834STN9_9FABA</name>
<keyword evidence="3" id="KW-1185">Reference proteome</keyword>
<reference evidence="2" key="1">
    <citation type="submission" date="2020-09" db="EMBL/GenBank/DDBJ databases">
        <title>Genome-Enabled Discovery of Anthraquinone Biosynthesis in Senna tora.</title>
        <authorList>
            <person name="Kang S.-H."/>
            <person name="Pandey R.P."/>
            <person name="Lee C.-M."/>
            <person name="Sim J.-S."/>
            <person name="Jeong J.-T."/>
            <person name="Choi B.-S."/>
            <person name="Jung M."/>
            <person name="Ginzburg D."/>
            <person name="Zhao K."/>
            <person name="Won S.Y."/>
            <person name="Oh T.-J."/>
            <person name="Yu Y."/>
            <person name="Kim N.-H."/>
            <person name="Lee O.R."/>
            <person name="Lee T.-H."/>
            <person name="Bashyal P."/>
            <person name="Kim T.-S."/>
            <person name="Lee W.-H."/>
            <person name="Kawkins C."/>
            <person name="Kim C.-K."/>
            <person name="Kim J.S."/>
            <person name="Ahn B.O."/>
            <person name="Rhee S.Y."/>
            <person name="Sohng J.K."/>
        </authorList>
    </citation>
    <scope>NUCLEOTIDE SEQUENCE</scope>
    <source>
        <tissue evidence="2">Leaf</tissue>
    </source>
</reference>
<feature type="region of interest" description="Disordered" evidence="1">
    <location>
        <begin position="75"/>
        <end position="125"/>
    </location>
</feature>
<dbReference type="Proteomes" id="UP000634136">
    <property type="component" value="Unassembled WGS sequence"/>
</dbReference>
<sequence length="169" mass="19230">METDELPEKLAKISMKEKGTGEKRIMEEGSNVSVMHDEREKRVLESTDVGTSVENGREIVNRDVVAQEVCIRGEGSTKKEERGKATKVNEEESRERVPTEREIMERGENEPNYDNIDGNTNPRSTISSMRMWKRMARNMGAMEVQSKCETMGGKRKSSVNGMLLESEER</sequence>
<comment type="caution">
    <text evidence="2">The sequence shown here is derived from an EMBL/GenBank/DDBJ whole genome shotgun (WGS) entry which is preliminary data.</text>
</comment>
<protein>
    <submittedName>
        <fullName evidence="2">Uncharacterized protein</fullName>
    </submittedName>
</protein>
<organism evidence="2 3">
    <name type="scientific">Senna tora</name>
    <dbReference type="NCBI Taxonomy" id="362788"/>
    <lineage>
        <taxon>Eukaryota</taxon>
        <taxon>Viridiplantae</taxon>
        <taxon>Streptophyta</taxon>
        <taxon>Embryophyta</taxon>
        <taxon>Tracheophyta</taxon>
        <taxon>Spermatophyta</taxon>
        <taxon>Magnoliopsida</taxon>
        <taxon>eudicotyledons</taxon>
        <taxon>Gunneridae</taxon>
        <taxon>Pentapetalae</taxon>
        <taxon>rosids</taxon>
        <taxon>fabids</taxon>
        <taxon>Fabales</taxon>
        <taxon>Fabaceae</taxon>
        <taxon>Caesalpinioideae</taxon>
        <taxon>Cassia clade</taxon>
        <taxon>Senna</taxon>
    </lineage>
</organism>
<proteinExistence type="predicted"/>
<feature type="region of interest" description="Disordered" evidence="1">
    <location>
        <begin position="144"/>
        <end position="169"/>
    </location>
</feature>
<evidence type="ECO:0000313" key="2">
    <source>
        <dbReference type="EMBL" id="KAF7810323.1"/>
    </source>
</evidence>
<feature type="compositionally biased region" description="Basic and acidic residues" evidence="1">
    <location>
        <begin position="75"/>
        <end position="109"/>
    </location>
</feature>
<dbReference type="AlphaFoldDB" id="A0A834STN9"/>
<evidence type="ECO:0000256" key="1">
    <source>
        <dbReference type="SAM" id="MobiDB-lite"/>
    </source>
</evidence>
<accession>A0A834STN9</accession>
<dbReference type="EMBL" id="JAAIUW010000011">
    <property type="protein sequence ID" value="KAF7810323.1"/>
    <property type="molecule type" value="Genomic_DNA"/>
</dbReference>
<evidence type="ECO:0000313" key="3">
    <source>
        <dbReference type="Proteomes" id="UP000634136"/>
    </source>
</evidence>